<dbReference type="VEuPathDB" id="VectorBase:ACUA019064"/>
<reference evidence="2" key="1">
    <citation type="submission" date="2013-09" db="EMBL/GenBank/DDBJ databases">
        <title>The Genome Sequence of Anopheles culicifacies species A.</title>
        <authorList>
            <consortium name="The Broad Institute Genomics Platform"/>
            <person name="Neafsey D.E."/>
            <person name="Besansky N."/>
            <person name="Howell P."/>
            <person name="Walton C."/>
            <person name="Young S.K."/>
            <person name="Zeng Q."/>
            <person name="Gargeya S."/>
            <person name="Fitzgerald M."/>
            <person name="Haas B."/>
            <person name="Abouelleil A."/>
            <person name="Allen A.W."/>
            <person name="Alvarado L."/>
            <person name="Arachchi H.M."/>
            <person name="Berlin A.M."/>
            <person name="Chapman S.B."/>
            <person name="Gainer-Dewar J."/>
            <person name="Goldberg J."/>
            <person name="Griggs A."/>
            <person name="Gujja S."/>
            <person name="Hansen M."/>
            <person name="Howarth C."/>
            <person name="Imamovic A."/>
            <person name="Ireland A."/>
            <person name="Larimer J."/>
            <person name="McCowan C."/>
            <person name="Murphy C."/>
            <person name="Pearson M."/>
            <person name="Poon T.W."/>
            <person name="Priest M."/>
            <person name="Roberts A."/>
            <person name="Saif S."/>
            <person name="Shea T."/>
            <person name="Sisk P."/>
            <person name="Sykes S."/>
            <person name="Wortman J."/>
            <person name="Nusbaum C."/>
            <person name="Birren B."/>
        </authorList>
    </citation>
    <scope>NUCLEOTIDE SEQUENCE [LARGE SCALE GENOMIC DNA]</scope>
    <source>
        <strain evidence="2">A-37</strain>
    </source>
</reference>
<protein>
    <submittedName>
        <fullName evidence="1">Uncharacterized protein</fullName>
    </submittedName>
</protein>
<organism evidence="1 2">
    <name type="scientific">Anopheles culicifacies</name>
    <dbReference type="NCBI Taxonomy" id="139723"/>
    <lineage>
        <taxon>Eukaryota</taxon>
        <taxon>Metazoa</taxon>
        <taxon>Ecdysozoa</taxon>
        <taxon>Arthropoda</taxon>
        <taxon>Hexapoda</taxon>
        <taxon>Insecta</taxon>
        <taxon>Pterygota</taxon>
        <taxon>Neoptera</taxon>
        <taxon>Endopterygota</taxon>
        <taxon>Diptera</taxon>
        <taxon>Nematocera</taxon>
        <taxon>Culicoidea</taxon>
        <taxon>Culicidae</taxon>
        <taxon>Anophelinae</taxon>
        <taxon>Anopheles</taxon>
        <taxon>culicifacies species complex</taxon>
    </lineage>
</organism>
<evidence type="ECO:0000313" key="1">
    <source>
        <dbReference type="EnsemblMetazoa" id="ACUA019064-PA"/>
    </source>
</evidence>
<proteinExistence type="predicted"/>
<dbReference type="EMBL" id="AXCM01014252">
    <property type="status" value="NOT_ANNOTATED_CDS"/>
    <property type="molecule type" value="Genomic_DNA"/>
</dbReference>
<evidence type="ECO:0000313" key="2">
    <source>
        <dbReference type="Proteomes" id="UP000075883"/>
    </source>
</evidence>
<keyword evidence="2" id="KW-1185">Reference proteome</keyword>
<dbReference type="AlphaFoldDB" id="A0A182MIG8"/>
<name>A0A182MIG8_9DIPT</name>
<accession>A0A182MIG8</accession>
<sequence>MSQTYVGFREKVDSQYLYVLDEVERVREHITWMYTYYQRWGAHSPSQLYLRKESWAFMRTNIDYNNTRIAILRCNTEALLEIWHAAYTAQQAAAPLTLPAHHLQAATIAVLHSHSLLLRCIKRQHELRGTNDSLIVVIIDFFEHLINQLVAGYNHGVQS</sequence>
<reference evidence="1" key="2">
    <citation type="submission" date="2020-05" db="UniProtKB">
        <authorList>
            <consortium name="EnsemblMetazoa"/>
        </authorList>
    </citation>
    <scope>IDENTIFICATION</scope>
    <source>
        <strain evidence="1">A-37</strain>
    </source>
</reference>
<dbReference type="EnsemblMetazoa" id="ACUA019064-RA">
    <property type="protein sequence ID" value="ACUA019064-PA"/>
    <property type="gene ID" value="ACUA019064"/>
</dbReference>
<dbReference type="Proteomes" id="UP000075883">
    <property type="component" value="Unassembled WGS sequence"/>
</dbReference>